<keyword evidence="2" id="KW-1185">Reference proteome</keyword>
<dbReference type="InParanoid" id="A0A1D3D6B5"/>
<dbReference type="VEuPathDB" id="ToxoDB:LOC34622564"/>
<evidence type="ECO:0000313" key="1">
    <source>
        <dbReference type="EMBL" id="OEH79004.1"/>
    </source>
</evidence>
<accession>A0A1D3D6B5</accession>
<organism evidence="1 2">
    <name type="scientific">Cyclospora cayetanensis</name>
    <dbReference type="NCBI Taxonomy" id="88456"/>
    <lineage>
        <taxon>Eukaryota</taxon>
        <taxon>Sar</taxon>
        <taxon>Alveolata</taxon>
        <taxon>Apicomplexa</taxon>
        <taxon>Conoidasida</taxon>
        <taxon>Coccidia</taxon>
        <taxon>Eucoccidiorida</taxon>
        <taxon>Eimeriorina</taxon>
        <taxon>Eimeriidae</taxon>
        <taxon>Cyclospora</taxon>
    </lineage>
</organism>
<dbReference type="VEuPathDB" id="ToxoDB:cyc_06394"/>
<dbReference type="AlphaFoldDB" id="A0A1D3D6B5"/>
<dbReference type="Proteomes" id="UP000095192">
    <property type="component" value="Unassembled WGS sequence"/>
</dbReference>
<name>A0A1D3D6B5_9EIME</name>
<sequence length="121" mass="13252">MDDDTRLVQNVVKLMKQQFHKVRRASQIAETEEDPAFHVIVSQASIQCGGQTTLVAFSSGGGPGEGYEDVPCRDAASCKKLEHLVNRCNYIRSATGGSTLSIPCVPLAVMPMPPWFYFLCC</sequence>
<evidence type="ECO:0000313" key="2">
    <source>
        <dbReference type="Proteomes" id="UP000095192"/>
    </source>
</evidence>
<comment type="caution">
    <text evidence="1">The sequence shown here is derived from an EMBL/GenBank/DDBJ whole genome shotgun (WGS) entry which is preliminary data.</text>
</comment>
<reference evidence="1 2" key="1">
    <citation type="journal article" date="2016" name="BMC Genomics">
        <title>Comparative genomics reveals Cyclospora cayetanensis possesses coccidia-like metabolism and invasion components but unique surface antigens.</title>
        <authorList>
            <person name="Liu S."/>
            <person name="Wang L."/>
            <person name="Zheng H."/>
            <person name="Xu Z."/>
            <person name="Roellig D.M."/>
            <person name="Li N."/>
            <person name="Frace M.A."/>
            <person name="Tang K."/>
            <person name="Arrowood M.J."/>
            <person name="Moss D.M."/>
            <person name="Zhang L."/>
            <person name="Feng Y."/>
            <person name="Xiao L."/>
        </authorList>
    </citation>
    <scope>NUCLEOTIDE SEQUENCE [LARGE SCALE GENOMIC DNA]</scope>
    <source>
        <strain evidence="1 2">CHN_HEN01</strain>
    </source>
</reference>
<gene>
    <name evidence="1" type="ORF">cyc_06394</name>
</gene>
<protein>
    <submittedName>
        <fullName evidence="1">Membrane related protein</fullName>
    </submittedName>
</protein>
<dbReference type="EMBL" id="JROU02000545">
    <property type="protein sequence ID" value="OEH79004.1"/>
    <property type="molecule type" value="Genomic_DNA"/>
</dbReference>
<proteinExistence type="predicted"/>